<dbReference type="EMBL" id="KL197728">
    <property type="protein sequence ID" value="KDQ54664.1"/>
    <property type="molecule type" value="Genomic_DNA"/>
</dbReference>
<name>A0A067PIN7_9AGAM</name>
<sequence>MSSSPYNTVRVDDLVSWNDALAEIISAQDFIRAAKSSQATLDGIAKSLLVKMSSYKSGIHVFLILEFRRPKPEPNGSPLYVRVERDVDTWAHAVGSVGGTNPKYLRDKVLVSSDFSRMKEDGDQLQFSLPFTEGTSRVSLLDLSHLLEHMQKVSPEYKLATTNCRWFAHVVWHAFARRVFGKGSGENMVKYEEGCDDKDRRKSLRRVKESIPWVRAAAAAAVVTLMPGDEYIMRLTHPTLPYKAIVGVAKEKNRKAVEVLHEFEGV</sequence>
<dbReference type="Proteomes" id="UP000027265">
    <property type="component" value="Unassembled WGS sequence"/>
</dbReference>
<reference evidence="2" key="1">
    <citation type="journal article" date="2014" name="Proc. Natl. Acad. Sci. U.S.A.">
        <title>Extensive sampling of basidiomycete genomes demonstrates inadequacy of the white-rot/brown-rot paradigm for wood decay fungi.</title>
        <authorList>
            <person name="Riley R."/>
            <person name="Salamov A.A."/>
            <person name="Brown D.W."/>
            <person name="Nagy L.G."/>
            <person name="Floudas D."/>
            <person name="Held B.W."/>
            <person name="Levasseur A."/>
            <person name="Lombard V."/>
            <person name="Morin E."/>
            <person name="Otillar R."/>
            <person name="Lindquist E.A."/>
            <person name="Sun H."/>
            <person name="LaButti K.M."/>
            <person name="Schmutz J."/>
            <person name="Jabbour D."/>
            <person name="Luo H."/>
            <person name="Baker S.E."/>
            <person name="Pisabarro A.G."/>
            <person name="Walton J.D."/>
            <person name="Blanchette R.A."/>
            <person name="Henrissat B."/>
            <person name="Martin F."/>
            <person name="Cullen D."/>
            <person name="Hibbett D.S."/>
            <person name="Grigoriev I.V."/>
        </authorList>
    </citation>
    <scope>NUCLEOTIDE SEQUENCE [LARGE SCALE GENOMIC DNA]</scope>
    <source>
        <strain evidence="2">MUCL 33604</strain>
    </source>
</reference>
<organism evidence="1 2">
    <name type="scientific">Jaapia argillacea MUCL 33604</name>
    <dbReference type="NCBI Taxonomy" id="933084"/>
    <lineage>
        <taxon>Eukaryota</taxon>
        <taxon>Fungi</taxon>
        <taxon>Dikarya</taxon>
        <taxon>Basidiomycota</taxon>
        <taxon>Agaricomycotina</taxon>
        <taxon>Agaricomycetes</taxon>
        <taxon>Agaricomycetidae</taxon>
        <taxon>Jaapiales</taxon>
        <taxon>Jaapiaceae</taxon>
        <taxon>Jaapia</taxon>
    </lineage>
</organism>
<proteinExistence type="predicted"/>
<dbReference type="HOGENOM" id="CLU_1046071_0_0_1"/>
<gene>
    <name evidence="1" type="ORF">JAAARDRAFT_196553</name>
</gene>
<keyword evidence="2" id="KW-1185">Reference proteome</keyword>
<accession>A0A067PIN7</accession>
<dbReference type="AlphaFoldDB" id="A0A067PIN7"/>
<evidence type="ECO:0000313" key="2">
    <source>
        <dbReference type="Proteomes" id="UP000027265"/>
    </source>
</evidence>
<dbReference type="InParanoid" id="A0A067PIN7"/>
<protein>
    <submittedName>
        <fullName evidence="1">Uncharacterized protein</fullName>
    </submittedName>
</protein>
<evidence type="ECO:0000313" key="1">
    <source>
        <dbReference type="EMBL" id="KDQ54664.1"/>
    </source>
</evidence>